<evidence type="ECO:0000256" key="7">
    <source>
        <dbReference type="PROSITE-ProRule" id="PRU00552"/>
    </source>
</evidence>
<feature type="domain" description="Helicase ATP-binding" evidence="10">
    <location>
        <begin position="212"/>
        <end position="387"/>
    </location>
</feature>
<proteinExistence type="inferred from homology"/>
<keyword evidence="5 8" id="KW-0067">ATP-binding</keyword>
<evidence type="ECO:0000256" key="1">
    <source>
        <dbReference type="ARBA" id="ARBA00012552"/>
    </source>
</evidence>
<dbReference type="InterPro" id="IPR000629">
    <property type="entry name" value="RNA-helicase_DEAD-box_CS"/>
</dbReference>
<evidence type="ECO:0000256" key="4">
    <source>
        <dbReference type="ARBA" id="ARBA00022806"/>
    </source>
</evidence>
<gene>
    <name evidence="13" type="ORF">GSLYS_00014067001</name>
</gene>
<dbReference type="EC" id="3.6.4.13" evidence="1"/>
<dbReference type="PROSITE" id="PS51194">
    <property type="entry name" value="HELICASE_CTER"/>
    <property type="match status" value="1"/>
</dbReference>
<dbReference type="FunFam" id="3.40.50.300:FF:000079">
    <property type="entry name" value="probable ATP-dependent RNA helicase DDX17"/>
    <property type="match status" value="1"/>
</dbReference>
<dbReference type="GO" id="GO:0016787">
    <property type="term" value="F:hydrolase activity"/>
    <property type="evidence" value="ECO:0007669"/>
    <property type="project" value="UniProtKB-KW"/>
</dbReference>
<evidence type="ECO:0000256" key="5">
    <source>
        <dbReference type="ARBA" id="ARBA00022840"/>
    </source>
</evidence>
<comment type="similarity">
    <text evidence="8">Belongs to the DEAD box helicase family.</text>
</comment>
<accession>A0AAV2I373</accession>
<dbReference type="GO" id="GO:0003724">
    <property type="term" value="F:RNA helicase activity"/>
    <property type="evidence" value="ECO:0007669"/>
    <property type="project" value="UniProtKB-EC"/>
</dbReference>
<dbReference type="InterPro" id="IPR014001">
    <property type="entry name" value="Helicase_ATP-bd"/>
</dbReference>
<keyword evidence="14" id="KW-1185">Reference proteome</keyword>
<protein>
    <recommendedName>
        <fullName evidence="1">RNA helicase</fullName>
        <ecNumber evidence="1">3.6.4.13</ecNumber>
    </recommendedName>
</protein>
<keyword evidence="4 8" id="KW-0347">Helicase</keyword>
<dbReference type="PROSITE" id="PS51192">
    <property type="entry name" value="HELICASE_ATP_BIND_1"/>
    <property type="match status" value="1"/>
</dbReference>
<dbReference type="FunFam" id="3.40.50.300:FF:000008">
    <property type="entry name" value="ATP-dependent RNA helicase RhlB"/>
    <property type="match status" value="1"/>
</dbReference>
<comment type="caution">
    <text evidence="13">The sequence shown here is derived from an EMBL/GenBank/DDBJ whole genome shotgun (WGS) entry which is preliminary data.</text>
</comment>
<comment type="catalytic activity">
    <reaction evidence="6">
        <text>ATP + H2O = ADP + phosphate + H(+)</text>
        <dbReference type="Rhea" id="RHEA:13065"/>
        <dbReference type="ChEBI" id="CHEBI:15377"/>
        <dbReference type="ChEBI" id="CHEBI:15378"/>
        <dbReference type="ChEBI" id="CHEBI:30616"/>
        <dbReference type="ChEBI" id="CHEBI:43474"/>
        <dbReference type="ChEBI" id="CHEBI:456216"/>
        <dbReference type="EC" id="3.6.4.13"/>
    </reaction>
</comment>
<dbReference type="CDD" id="cd18787">
    <property type="entry name" value="SF2_C_DEAD"/>
    <property type="match status" value="1"/>
</dbReference>
<sequence length="592" mass="67050">MYCVKHIFVNLCRNRTALRLIETNTRPFSRILSCGFASNKYDDGPDGFYSQNDHFEEDDRGGYQNKKNYFPKENNSNLSHFKENNTDFRPRRTPYGTSSHRGNFGDRFNDEFEGSYARRSRNELGLNIKQKTWNTASLPTIEKNFYVEHDSVAQRSEEEVDAFYKQHNITVKRGERPKPISNFLEANFPEEINQQLKINGWNKPTPIQSIGWPLALSGKNMVGIAQTGSGKTLGFMLPALVHIKHQRQVTKGEGPVVLVLAPTRELAQQIKSVGSAYGRLLGINTCCVFGGQSKLVQTRHLSEGPDIVVATPGRLLDFIEMGVVNLDRTTYVVLDEADRMLDMGFEPQIRKVLGQVRPDRQMLMWSATWPIEIQQLAHDFLGDFVQTNIGSAELMANPNIKQTVRVCDFHEKFNILVEELQKNSDSNEKQKTLIFTQTKTEADNITHKLRKLQFRALSIHGDKSQLVRDKTLSSFREGGTHILVATDVASRGLDVNDITLVVNYDYPNTADDYIHRIGRTARASKTGNALTLITEEDAGKVMDLIAVLKAADQEVPQELSDIVNATSRNKPRGSSKYSRKPFNYNSGRRNSW</sequence>
<feature type="compositionally biased region" description="Basic and acidic residues" evidence="9">
    <location>
        <begin position="80"/>
        <end position="90"/>
    </location>
</feature>
<evidence type="ECO:0000259" key="12">
    <source>
        <dbReference type="PROSITE" id="PS51195"/>
    </source>
</evidence>
<dbReference type="SMART" id="SM00487">
    <property type="entry name" value="DEXDc"/>
    <property type="match status" value="1"/>
</dbReference>
<feature type="compositionally biased region" description="Basic residues" evidence="9">
    <location>
        <begin position="569"/>
        <end position="579"/>
    </location>
</feature>
<dbReference type="GO" id="GO:0005524">
    <property type="term" value="F:ATP binding"/>
    <property type="evidence" value="ECO:0007669"/>
    <property type="project" value="UniProtKB-KW"/>
</dbReference>
<dbReference type="PROSITE" id="PS00039">
    <property type="entry name" value="DEAD_ATP_HELICASE"/>
    <property type="match status" value="1"/>
</dbReference>
<feature type="compositionally biased region" description="Polar residues" evidence="9">
    <location>
        <begin position="583"/>
        <end position="592"/>
    </location>
</feature>
<dbReference type="SUPFAM" id="SSF52540">
    <property type="entry name" value="P-loop containing nucleoside triphosphate hydrolases"/>
    <property type="match status" value="1"/>
</dbReference>
<dbReference type="GO" id="GO:0003676">
    <property type="term" value="F:nucleic acid binding"/>
    <property type="evidence" value="ECO:0007669"/>
    <property type="project" value="InterPro"/>
</dbReference>
<evidence type="ECO:0000256" key="3">
    <source>
        <dbReference type="ARBA" id="ARBA00022801"/>
    </source>
</evidence>
<dbReference type="InterPro" id="IPR011545">
    <property type="entry name" value="DEAD/DEAH_box_helicase_dom"/>
</dbReference>
<dbReference type="InterPro" id="IPR027417">
    <property type="entry name" value="P-loop_NTPase"/>
</dbReference>
<evidence type="ECO:0000313" key="14">
    <source>
        <dbReference type="Proteomes" id="UP001497497"/>
    </source>
</evidence>
<name>A0AAV2I373_LYMST</name>
<feature type="region of interest" description="Disordered" evidence="9">
    <location>
        <begin position="69"/>
        <end position="103"/>
    </location>
</feature>
<dbReference type="EMBL" id="CAXITT010000381">
    <property type="protein sequence ID" value="CAL1540418.1"/>
    <property type="molecule type" value="Genomic_DNA"/>
</dbReference>
<evidence type="ECO:0000256" key="9">
    <source>
        <dbReference type="SAM" id="MobiDB-lite"/>
    </source>
</evidence>
<feature type="domain" description="DEAD-box RNA helicase Q" evidence="12">
    <location>
        <begin position="181"/>
        <end position="209"/>
    </location>
</feature>
<evidence type="ECO:0000313" key="13">
    <source>
        <dbReference type="EMBL" id="CAL1540418.1"/>
    </source>
</evidence>
<organism evidence="13 14">
    <name type="scientific">Lymnaea stagnalis</name>
    <name type="common">Great pond snail</name>
    <name type="synonym">Helix stagnalis</name>
    <dbReference type="NCBI Taxonomy" id="6523"/>
    <lineage>
        <taxon>Eukaryota</taxon>
        <taxon>Metazoa</taxon>
        <taxon>Spiralia</taxon>
        <taxon>Lophotrochozoa</taxon>
        <taxon>Mollusca</taxon>
        <taxon>Gastropoda</taxon>
        <taxon>Heterobranchia</taxon>
        <taxon>Euthyneura</taxon>
        <taxon>Panpulmonata</taxon>
        <taxon>Hygrophila</taxon>
        <taxon>Lymnaeoidea</taxon>
        <taxon>Lymnaeidae</taxon>
        <taxon>Lymnaea</taxon>
    </lineage>
</organism>
<dbReference type="Pfam" id="PF00270">
    <property type="entry name" value="DEAD"/>
    <property type="match status" value="1"/>
</dbReference>
<dbReference type="AlphaFoldDB" id="A0AAV2I373"/>
<reference evidence="13 14" key="1">
    <citation type="submission" date="2024-04" db="EMBL/GenBank/DDBJ databases">
        <authorList>
            <consortium name="Genoscope - CEA"/>
            <person name="William W."/>
        </authorList>
    </citation>
    <scope>NUCLEOTIDE SEQUENCE [LARGE SCALE GENOMIC DNA]</scope>
</reference>
<dbReference type="PANTHER" id="PTHR47958">
    <property type="entry name" value="ATP-DEPENDENT RNA HELICASE DBP3"/>
    <property type="match status" value="1"/>
</dbReference>
<evidence type="ECO:0000259" key="11">
    <source>
        <dbReference type="PROSITE" id="PS51194"/>
    </source>
</evidence>
<dbReference type="InterPro" id="IPR014014">
    <property type="entry name" value="RNA_helicase_DEAD_Q_motif"/>
</dbReference>
<dbReference type="PROSITE" id="PS51195">
    <property type="entry name" value="Q_MOTIF"/>
    <property type="match status" value="1"/>
</dbReference>
<feature type="region of interest" description="Disordered" evidence="9">
    <location>
        <begin position="561"/>
        <end position="592"/>
    </location>
</feature>
<evidence type="ECO:0000256" key="6">
    <source>
        <dbReference type="ARBA" id="ARBA00047984"/>
    </source>
</evidence>
<dbReference type="Proteomes" id="UP001497497">
    <property type="component" value="Unassembled WGS sequence"/>
</dbReference>
<dbReference type="Gene3D" id="3.40.50.300">
    <property type="entry name" value="P-loop containing nucleotide triphosphate hydrolases"/>
    <property type="match status" value="2"/>
</dbReference>
<dbReference type="Pfam" id="PF00271">
    <property type="entry name" value="Helicase_C"/>
    <property type="match status" value="1"/>
</dbReference>
<dbReference type="InterPro" id="IPR001650">
    <property type="entry name" value="Helicase_C-like"/>
</dbReference>
<feature type="short sequence motif" description="Q motif" evidence="7">
    <location>
        <begin position="181"/>
        <end position="209"/>
    </location>
</feature>
<dbReference type="SMART" id="SM00490">
    <property type="entry name" value="HELICc"/>
    <property type="match status" value="1"/>
</dbReference>
<evidence type="ECO:0000259" key="10">
    <source>
        <dbReference type="PROSITE" id="PS51192"/>
    </source>
</evidence>
<keyword evidence="3 8" id="KW-0378">Hydrolase</keyword>
<keyword evidence="2 8" id="KW-0547">Nucleotide-binding</keyword>
<evidence type="ECO:0000256" key="8">
    <source>
        <dbReference type="RuleBase" id="RU000492"/>
    </source>
</evidence>
<feature type="domain" description="Helicase C-terminal" evidence="11">
    <location>
        <begin position="412"/>
        <end position="563"/>
    </location>
</feature>
<evidence type="ECO:0000256" key="2">
    <source>
        <dbReference type="ARBA" id="ARBA00022741"/>
    </source>
</evidence>